<dbReference type="GO" id="GO:0030388">
    <property type="term" value="P:fructose 1,6-bisphosphate metabolic process"/>
    <property type="evidence" value="ECO:0007669"/>
    <property type="project" value="TreeGrafter"/>
</dbReference>
<dbReference type="AlphaFoldDB" id="A0A381YGU4"/>
<dbReference type="GO" id="GO:0046872">
    <property type="term" value="F:metal ion binding"/>
    <property type="evidence" value="ECO:0007669"/>
    <property type="project" value="UniProtKB-KW"/>
</dbReference>
<dbReference type="PIRSF" id="PIRSF004532">
    <property type="entry name" value="GlpX"/>
    <property type="match status" value="1"/>
</dbReference>
<dbReference type="PANTHER" id="PTHR30447:SF0">
    <property type="entry name" value="FRUCTOSE-1,6-BISPHOSPHATASE 1 CLASS 2-RELATED"/>
    <property type="match status" value="1"/>
</dbReference>
<protein>
    <recommendedName>
        <fullName evidence="6">Fructose-bisphosphatase</fullName>
    </recommendedName>
</protein>
<dbReference type="CDD" id="cd01516">
    <property type="entry name" value="FBPase_glpX"/>
    <property type="match status" value="1"/>
</dbReference>
<accession>A0A381YGU4</accession>
<dbReference type="InterPro" id="IPR004464">
    <property type="entry name" value="FBPase_class-2/SBPase"/>
</dbReference>
<evidence type="ECO:0000256" key="3">
    <source>
        <dbReference type="ARBA" id="ARBA00023211"/>
    </source>
</evidence>
<dbReference type="GO" id="GO:0042132">
    <property type="term" value="F:fructose 1,6-bisphosphate 1-phosphatase activity"/>
    <property type="evidence" value="ECO:0007669"/>
    <property type="project" value="InterPro"/>
</dbReference>
<evidence type="ECO:0008006" key="6">
    <source>
        <dbReference type="Google" id="ProtNLM"/>
    </source>
</evidence>
<gene>
    <name evidence="5" type="ORF">METZ01_LOCUS128696</name>
</gene>
<dbReference type="PANTHER" id="PTHR30447">
    <property type="entry name" value="FRUCTOSE-1,6-BISPHOSPHATASE CLASS 2"/>
    <property type="match status" value="1"/>
</dbReference>
<dbReference type="Pfam" id="PF03320">
    <property type="entry name" value="FBPase_glpX"/>
    <property type="match status" value="1"/>
</dbReference>
<keyword evidence="2" id="KW-0378">Hydrolase</keyword>
<reference evidence="5" key="1">
    <citation type="submission" date="2018-05" db="EMBL/GenBank/DDBJ databases">
        <authorList>
            <person name="Lanie J.A."/>
            <person name="Ng W.-L."/>
            <person name="Kazmierczak K.M."/>
            <person name="Andrzejewski T.M."/>
            <person name="Davidsen T.M."/>
            <person name="Wayne K.J."/>
            <person name="Tettelin H."/>
            <person name="Glass J.I."/>
            <person name="Rusch D."/>
            <person name="Podicherti R."/>
            <person name="Tsui H.-C.T."/>
            <person name="Winkler M.E."/>
        </authorList>
    </citation>
    <scope>NUCLEOTIDE SEQUENCE</scope>
</reference>
<evidence type="ECO:0000256" key="4">
    <source>
        <dbReference type="ARBA" id="ARBA00023277"/>
    </source>
</evidence>
<proteinExistence type="predicted"/>
<evidence type="ECO:0000256" key="1">
    <source>
        <dbReference type="ARBA" id="ARBA00022723"/>
    </source>
</evidence>
<dbReference type="NCBIfam" id="TIGR00330">
    <property type="entry name" value="glpX"/>
    <property type="match status" value="1"/>
</dbReference>
<sequence>VCERAAFGASKFRGKNDKIAADQAAVDEMRAELNKIEMKGKIVIGEGEMDEAPMLFIGERLGTNSGEELDIAVDPLEGTNFAAKNLPNAISVMAITKKGGLLSAPDTYMEKIAIGSHLPENIIDLDNSVEKNIKLLAEAKDTTPEKIVACVLRRPRHDKIIESLKSLNVKINFIEDGDVLGVISVVDPNSPIDIYLGTGGGPEGVLAAAALDCLGGQMQIRLVLSNKEEIRRAENMGVKDINKKYEIKDMIKGDVIFCATGVTDGDILKGIVDKKDSFQASSFVLHKSQKISKKITNIIKK</sequence>
<dbReference type="SUPFAM" id="SSF56655">
    <property type="entry name" value="Carbohydrate phosphatase"/>
    <property type="match status" value="1"/>
</dbReference>
<dbReference type="GO" id="GO:0006071">
    <property type="term" value="P:glycerol metabolic process"/>
    <property type="evidence" value="ECO:0007669"/>
    <property type="project" value="InterPro"/>
</dbReference>
<evidence type="ECO:0000256" key="2">
    <source>
        <dbReference type="ARBA" id="ARBA00022801"/>
    </source>
</evidence>
<dbReference type="Gene3D" id="3.30.540.10">
    <property type="entry name" value="Fructose-1,6-Bisphosphatase, subunit A, domain 1"/>
    <property type="match status" value="1"/>
</dbReference>
<name>A0A381YGU4_9ZZZZ</name>
<keyword evidence="3" id="KW-0464">Manganese</keyword>
<dbReference type="GO" id="GO:0005829">
    <property type="term" value="C:cytosol"/>
    <property type="evidence" value="ECO:0007669"/>
    <property type="project" value="TreeGrafter"/>
</dbReference>
<dbReference type="EMBL" id="UINC01018126">
    <property type="protein sequence ID" value="SVA75842.1"/>
    <property type="molecule type" value="Genomic_DNA"/>
</dbReference>
<feature type="non-terminal residue" evidence="5">
    <location>
        <position position="1"/>
    </location>
</feature>
<keyword evidence="4" id="KW-0119">Carbohydrate metabolism</keyword>
<organism evidence="5">
    <name type="scientific">marine metagenome</name>
    <dbReference type="NCBI Taxonomy" id="408172"/>
    <lineage>
        <taxon>unclassified sequences</taxon>
        <taxon>metagenomes</taxon>
        <taxon>ecological metagenomes</taxon>
    </lineage>
</organism>
<dbReference type="Gene3D" id="3.40.190.90">
    <property type="match status" value="1"/>
</dbReference>
<evidence type="ECO:0000313" key="5">
    <source>
        <dbReference type="EMBL" id="SVA75842.1"/>
    </source>
</evidence>
<dbReference type="GO" id="GO:0006094">
    <property type="term" value="P:gluconeogenesis"/>
    <property type="evidence" value="ECO:0007669"/>
    <property type="project" value="InterPro"/>
</dbReference>
<keyword evidence="1" id="KW-0479">Metal-binding</keyword>